<dbReference type="PANTHER" id="PTHR43377:SF1">
    <property type="entry name" value="BILIVERDIN REDUCTASE A"/>
    <property type="match status" value="1"/>
</dbReference>
<feature type="domain" description="GFO/IDH/MocA-like oxidoreductase" evidence="2">
    <location>
        <begin position="147"/>
        <end position="273"/>
    </location>
</feature>
<dbReference type="Pfam" id="PF22725">
    <property type="entry name" value="GFO_IDH_MocA_C3"/>
    <property type="match status" value="1"/>
</dbReference>
<dbReference type="SUPFAM" id="SSF51735">
    <property type="entry name" value="NAD(P)-binding Rossmann-fold domains"/>
    <property type="match status" value="1"/>
</dbReference>
<reference evidence="3 4" key="2">
    <citation type="submission" date="2015-01" db="EMBL/GenBank/DDBJ databases">
        <authorList>
            <consortium name="NBRP consortium"/>
            <person name="Sawabe T."/>
            <person name="Meirelles P."/>
            <person name="Feng G."/>
            <person name="Sayaka M."/>
            <person name="Hattori M."/>
            <person name="Ohkuma M."/>
        </authorList>
    </citation>
    <scope>NUCLEOTIDE SEQUENCE [LARGE SCALE GENOMIC DNA]</scope>
    <source>
        <strain evidence="3 4">JCM19232</strain>
    </source>
</reference>
<name>A0A0B8PMJ3_9VIBR</name>
<dbReference type="InterPro" id="IPR051450">
    <property type="entry name" value="Gfo/Idh/MocA_Oxidoreductases"/>
</dbReference>
<dbReference type="Pfam" id="PF01408">
    <property type="entry name" value="GFO_IDH_MocA"/>
    <property type="match status" value="1"/>
</dbReference>
<feature type="domain" description="Gfo/Idh/MocA-like oxidoreductase N-terminal" evidence="1">
    <location>
        <begin position="17"/>
        <end position="132"/>
    </location>
</feature>
<dbReference type="PANTHER" id="PTHR43377">
    <property type="entry name" value="BILIVERDIN REDUCTASE A"/>
    <property type="match status" value="1"/>
</dbReference>
<dbReference type="InterPro" id="IPR055170">
    <property type="entry name" value="GFO_IDH_MocA-like_dom"/>
</dbReference>
<dbReference type="EMBL" id="BBSA01000012">
    <property type="protein sequence ID" value="GAM64373.1"/>
    <property type="molecule type" value="Genomic_DNA"/>
</dbReference>
<dbReference type="SUPFAM" id="SSF55347">
    <property type="entry name" value="Glyceraldehyde-3-phosphate dehydrogenase-like, C-terminal domain"/>
    <property type="match status" value="1"/>
</dbReference>
<sequence>MDSSKSNIADSNSNKLKLGVVGLTHTHVHWLFESERRSEFEVVGITEPNRELAQSYANQYGFDMALVFDDMNSMLEHGSPEAIAAFGSIYEHLEVVECAAPLGIHVMVEKPLAVNMDHANKMHELAVKYDIHLLTNYETTWYPTNHKADSVLAEGRIGQLRKAVICDGHQGPAKLGVNKEFLDWLIDPEQNGGGAITDFGCYGANLMTWLTRGEKPVSVTAITQHFQPKDYPDVDDESLIILKYKNTNAVIMGSWNWPFPRKDMELFGTQGKLVAHDKERIDIDYLGADGVHKNEALSLSDQPAPFDDPFSYFKAVIRGDIECQPHDLSALENNMLVVEILDAARESAKKGRTITL</sequence>
<evidence type="ECO:0000259" key="2">
    <source>
        <dbReference type="Pfam" id="PF22725"/>
    </source>
</evidence>
<dbReference type="Gene3D" id="3.40.50.720">
    <property type="entry name" value="NAD(P)-binding Rossmann-like Domain"/>
    <property type="match status" value="1"/>
</dbReference>
<comment type="caution">
    <text evidence="3">The sequence shown here is derived from an EMBL/GenBank/DDBJ whole genome shotgun (WGS) entry which is preliminary data.</text>
</comment>
<dbReference type="Gene3D" id="3.30.360.10">
    <property type="entry name" value="Dihydrodipicolinate Reductase, domain 2"/>
    <property type="match status" value="1"/>
</dbReference>
<dbReference type="GO" id="GO:0000166">
    <property type="term" value="F:nucleotide binding"/>
    <property type="evidence" value="ECO:0007669"/>
    <property type="project" value="InterPro"/>
</dbReference>
<protein>
    <submittedName>
        <fullName evidence="3">Probable glucose-fructose oxidoreductase</fullName>
    </submittedName>
</protein>
<accession>A0A0B8PMJ3</accession>
<reference evidence="3 4" key="1">
    <citation type="submission" date="2015-01" db="EMBL/GenBank/DDBJ databases">
        <title>Vibrio sp. C5 JCM 19232 whole genome shotgun sequence.</title>
        <authorList>
            <person name="Sawabe T."/>
            <person name="Meirelles P."/>
            <person name="Feng G."/>
            <person name="Sayaka M."/>
            <person name="Hattori M."/>
            <person name="Ohkuma M."/>
        </authorList>
    </citation>
    <scope>NUCLEOTIDE SEQUENCE [LARGE SCALE GENOMIC DNA]</scope>
    <source>
        <strain evidence="3 4">JCM19232</strain>
    </source>
</reference>
<evidence type="ECO:0000313" key="4">
    <source>
        <dbReference type="Proteomes" id="UP000031670"/>
    </source>
</evidence>
<dbReference type="InterPro" id="IPR000683">
    <property type="entry name" value="Gfo/Idh/MocA-like_OxRdtase_N"/>
</dbReference>
<proteinExistence type="predicted"/>
<organism evidence="3 4">
    <name type="scientific">Vibrio ishigakensis</name>
    <dbReference type="NCBI Taxonomy" id="1481914"/>
    <lineage>
        <taxon>Bacteria</taxon>
        <taxon>Pseudomonadati</taxon>
        <taxon>Pseudomonadota</taxon>
        <taxon>Gammaproteobacteria</taxon>
        <taxon>Vibrionales</taxon>
        <taxon>Vibrionaceae</taxon>
        <taxon>Vibrio</taxon>
    </lineage>
</organism>
<dbReference type="InterPro" id="IPR036291">
    <property type="entry name" value="NAD(P)-bd_dom_sf"/>
</dbReference>
<dbReference type="AlphaFoldDB" id="A0A0B8PMJ3"/>
<gene>
    <name evidence="3" type="ORF">JCM19232_1043</name>
</gene>
<dbReference type="Proteomes" id="UP000031670">
    <property type="component" value="Unassembled WGS sequence"/>
</dbReference>
<evidence type="ECO:0000259" key="1">
    <source>
        <dbReference type="Pfam" id="PF01408"/>
    </source>
</evidence>
<evidence type="ECO:0000313" key="3">
    <source>
        <dbReference type="EMBL" id="GAM64373.1"/>
    </source>
</evidence>